<feature type="region of interest" description="Disordered" evidence="1">
    <location>
        <begin position="97"/>
        <end position="149"/>
    </location>
</feature>
<evidence type="ECO:0000313" key="3">
    <source>
        <dbReference type="Proteomes" id="UP001174997"/>
    </source>
</evidence>
<accession>A0AA39ZFW5</accession>
<dbReference type="EMBL" id="JAULSY010000033">
    <property type="protein sequence ID" value="KAK0670288.1"/>
    <property type="molecule type" value="Genomic_DNA"/>
</dbReference>
<dbReference type="Proteomes" id="UP001174997">
    <property type="component" value="Unassembled WGS sequence"/>
</dbReference>
<feature type="region of interest" description="Disordered" evidence="1">
    <location>
        <begin position="170"/>
        <end position="208"/>
    </location>
</feature>
<dbReference type="AlphaFoldDB" id="A0AA39ZFW5"/>
<keyword evidence="3" id="KW-1185">Reference proteome</keyword>
<comment type="caution">
    <text evidence="2">The sequence shown here is derived from an EMBL/GenBank/DDBJ whole genome shotgun (WGS) entry which is preliminary data.</text>
</comment>
<name>A0AA39ZFW5_9PEZI</name>
<gene>
    <name evidence="2" type="ORF">QBC41DRAFT_301679</name>
</gene>
<reference evidence="2" key="1">
    <citation type="submission" date="2023-06" db="EMBL/GenBank/DDBJ databases">
        <title>Genome-scale phylogeny and comparative genomics of the fungal order Sordariales.</title>
        <authorList>
            <consortium name="Lawrence Berkeley National Laboratory"/>
            <person name="Hensen N."/>
            <person name="Bonometti L."/>
            <person name="Westerberg I."/>
            <person name="Brannstrom I.O."/>
            <person name="Guillou S."/>
            <person name="Cros-Aarteil S."/>
            <person name="Calhoun S."/>
            <person name="Haridas S."/>
            <person name="Kuo A."/>
            <person name="Mondo S."/>
            <person name="Pangilinan J."/>
            <person name="Riley R."/>
            <person name="Labutti K."/>
            <person name="Andreopoulos B."/>
            <person name="Lipzen A."/>
            <person name="Chen C."/>
            <person name="Yanf M."/>
            <person name="Daum C."/>
            <person name="Ng V."/>
            <person name="Clum A."/>
            <person name="Steindorff A."/>
            <person name="Ohm R."/>
            <person name="Martin F."/>
            <person name="Silar P."/>
            <person name="Natvig D."/>
            <person name="Lalanne C."/>
            <person name="Gautier V."/>
            <person name="Ament-Velasquez S.L."/>
            <person name="Kruys A."/>
            <person name="Hutchinson M.I."/>
            <person name="Powell A.J."/>
            <person name="Barry K."/>
            <person name="Miller A.N."/>
            <person name="Grigoriev I.V."/>
            <person name="Debuchy R."/>
            <person name="Gladieux P."/>
            <person name="Thoren M.H."/>
            <person name="Johannesson H."/>
        </authorList>
    </citation>
    <scope>NUCLEOTIDE SEQUENCE</scope>
    <source>
        <strain evidence="2">CBS 307.81</strain>
    </source>
</reference>
<sequence length="208" mass="22599">MNISLTGLKTPGPQPTAINALPYQQPSTMATTVDIAGQAESCLSHSKLSDQESSIENAALATEHTSKILNENQCVKDYQKNTTTSAPTTVGEATIKAMSSSEKDSGATTPQNVQVDGKMDQKHMGVTEASTTEDTASDMESDEPPPQRCVLPRRVPVIVGTDAWMVVIRRRQKERDRREALERARLESTVAEGKGKKGQTTRSEKKDL</sequence>
<evidence type="ECO:0000256" key="1">
    <source>
        <dbReference type="SAM" id="MobiDB-lite"/>
    </source>
</evidence>
<protein>
    <submittedName>
        <fullName evidence="2">Uncharacterized protein</fullName>
    </submittedName>
</protein>
<proteinExistence type="predicted"/>
<organism evidence="2 3">
    <name type="scientific">Cercophora samala</name>
    <dbReference type="NCBI Taxonomy" id="330535"/>
    <lineage>
        <taxon>Eukaryota</taxon>
        <taxon>Fungi</taxon>
        <taxon>Dikarya</taxon>
        <taxon>Ascomycota</taxon>
        <taxon>Pezizomycotina</taxon>
        <taxon>Sordariomycetes</taxon>
        <taxon>Sordariomycetidae</taxon>
        <taxon>Sordariales</taxon>
        <taxon>Lasiosphaeriaceae</taxon>
        <taxon>Cercophora</taxon>
    </lineage>
</organism>
<feature type="compositionally biased region" description="Basic and acidic residues" evidence="1">
    <location>
        <begin position="173"/>
        <end position="186"/>
    </location>
</feature>
<evidence type="ECO:0000313" key="2">
    <source>
        <dbReference type="EMBL" id="KAK0670288.1"/>
    </source>
</evidence>